<reference evidence="7" key="1">
    <citation type="journal article" date="2019" name="bioRxiv">
        <title>The Genome of the Zebra Mussel, Dreissena polymorpha: A Resource for Invasive Species Research.</title>
        <authorList>
            <person name="McCartney M.A."/>
            <person name="Auch B."/>
            <person name="Kono T."/>
            <person name="Mallez S."/>
            <person name="Zhang Y."/>
            <person name="Obille A."/>
            <person name="Becker A."/>
            <person name="Abrahante J.E."/>
            <person name="Garbe J."/>
            <person name="Badalamenti J.P."/>
            <person name="Herman A."/>
            <person name="Mangelson H."/>
            <person name="Liachko I."/>
            <person name="Sullivan S."/>
            <person name="Sone E.D."/>
            <person name="Koren S."/>
            <person name="Silverstein K.A.T."/>
            <person name="Beckman K.B."/>
            <person name="Gohl D.M."/>
        </authorList>
    </citation>
    <scope>NUCLEOTIDE SEQUENCE</scope>
    <source>
        <strain evidence="7">Duluth1</strain>
        <tissue evidence="7">Whole animal</tissue>
    </source>
</reference>
<dbReference type="EMBL" id="JAIWYP010000008">
    <property type="protein sequence ID" value="KAH3789470.1"/>
    <property type="molecule type" value="Genomic_DNA"/>
</dbReference>
<keyword evidence="5" id="KW-0812">Transmembrane</keyword>
<reference evidence="7" key="2">
    <citation type="submission" date="2020-11" db="EMBL/GenBank/DDBJ databases">
        <authorList>
            <person name="McCartney M.A."/>
            <person name="Auch B."/>
            <person name="Kono T."/>
            <person name="Mallez S."/>
            <person name="Becker A."/>
            <person name="Gohl D.M."/>
            <person name="Silverstein K.A.T."/>
            <person name="Koren S."/>
            <person name="Bechman K.B."/>
            <person name="Herman A."/>
            <person name="Abrahante J.E."/>
            <person name="Garbe J."/>
        </authorList>
    </citation>
    <scope>NUCLEOTIDE SEQUENCE</scope>
    <source>
        <strain evidence="7">Duluth1</strain>
        <tissue evidence="7">Whole animal</tissue>
    </source>
</reference>
<dbReference type="SUPFAM" id="SSF52540">
    <property type="entry name" value="P-loop containing nucleoside triphosphate hydrolases"/>
    <property type="match status" value="1"/>
</dbReference>
<accession>A0A9D4IYM6</accession>
<sequence>MSEKNSVNDKIVVLVGGIGTALAAYTIYKIVNRYFENNDGKFYKIKWKGGAIRRKVVVLGLPGAGKSRLLQCFQPDLTLHQELPNPAPTIGLNIVSVGMSGIDYHFFEGDHIEHWQMDISALVWLVDSTQPETFHLSRAALHACVSSFDHLVAMETKECSPPSSLYGVPIVVVAAKQDLPGSSCPADILKAMKTDEFSSRHKVYIVGTRLPATGGRAGLWRLYELIAYAPVKAFNPNECSSVDC</sequence>
<evidence type="ECO:0000256" key="3">
    <source>
        <dbReference type="PIRSR" id="PIRSR606689-1"/>
    </source>
</evidence>
<protein>
    <submittedName>
        <fullName evidence="7">Uncharacterized protein</fullName>
    </submittedName>
</protein>
<feature type="transmembrane region" description="Helical" evidence="5">
    <location>
        <begin position="12"/>
        <end position="31"/>
    </location>
</feature>
<evidence type="ECO:0000313" key="8">
    <source>
        <dbReference type="Proteomes" id="UP000828390"/>
    </source>
</evidence>
<gene>
    <name evidence="6" type="ORF">DPMN_167651</name>
    <name evidence="7" type="ORF">DPMN_167741</name>
</gene>
<evidence type="ECO:0000313" key="6">
    <source>
        <dbReference type="EMBL" id="KAH3789470.1"/>
    </source>
</evidence>
<keyword evidence="4" id="KW-0460">Magnesium</keyword>
<feature type="binding site" evidence="4">
    <location>
        <position position="67"/>
    </location>
    <ligand>
        <name>Mg(2+)</name>
        <dbReference type="ChEBI" id="CHEBI:18420"/>
    </ligand>
</feature>
<keyword evidence="8" id="KW-1185">Reference proteome</keyword>
<evidence type="ECO:0000256" key="1">
    <source>
        <dbReference type="ARBA" id="ARBA00022741"/>
    </source>
</evidence>
<keyword evidence="2 3" id="KW-0342">GTP-binding</keyword>
<proteinExistence type="predicted"/>
<keyword evidence="4" id="KW-0479">Metal-binding</keyword>
<evidence type="ECO:0000256" key="4">
    <source>
        <dbReference type="PIRSR" id="PIRSR606689-2"/>
    </source>
</evidence>
<dbReference type="InterPro" id="IPR027417">
    <property type="entry name" value="P-loop_NTPase"/>
</dbReference>
<organism evidence="7 8">
    <name type="scientific">Dreissena polymorpha</name>
    <name type="common">Zebra mussel</name>
    <name type="synonym">Mytilus polymorpha</name>
    <dbReference type="NCBI Taxonomy" id="45954"/>
    <lineage>
        <taxon>Eukaryota</taxon>
        <taxon>Metazoa</taxon>
        <taxon>Spiralia</taxon>
        <taxon>Lophotrochozoa</taxon>
        <taxon>Mollusca</taxon>
        <taxon>Bivalvia</taxon>
        <taxon>Autobranchia</taxon>
        <taxon>Heteroconchia</taxon>
        <taxon>Euheterodonta</taxon>
        <taxon>Imparidentia</taxon>
        <taxon>Neoheterodontei</taxon>
        <taxon>Myida</taxon>
        <taxon>Dreissenoidea</taxon>
        <taxon>Dreissenidae</taxon>
        <taxon>Dreissena</taxon>
    </lineage>
</organism>
<dbReference type="InterPro" id="IPR006689">
    <property type="entry name" value="Small_GTPase_ARF/SAR"/>
</dbReference>
<name>A0A9D4IYM6_DREPO</name>
<dbReference type="PANTHER" id="PTHR46724:SF2">
    <property type="entry name" value="ADP-RIBOSYLATION FACTOR-LIKE PROTEIN 9"/>
    <property type="match status" value="1"/>
</dbReference>
<feature type="binding site" evidence="3">
    <location>
        <begin position="60"/>
        <end position="67"/>
    </location>
    <ligand>
        <name>GTP</name>
        <dbReference type="ChEBI" id="CHEBI:37565"/>
    </ligand>
</feature>
<dbReference type="GO" id="GO:0005525">
    <property type="term" value="F:GTP binding"/>
    <property type="evidence" value="ECO:0007669"/>
    <property type="project" value="UniProtKB-KW"/>
</dbReference>
<evidence type="ECO:0000313" key="7">
    <source>
        <dbReference type="EMBL" id="KAH3789559.1"/>
    </source>
</evidence>
<dbReference type="Proteomes" id="UP000828390">
    <property type="component" value="Unassembled WGS sequence"/>
</dbReference>
<dbReference type="InterPro" id="IPR053254">
    <property type="entry name" value="Arf-like_GTPase"/>
</dbReference>
<evidence type="ECO:0000256" key="2">
    <source>
        <dbReference type="ARBA" id="ARBA00023134"/>
    </source>
</evidence>
<dbReference type="AlphaFoldDB" id="A0A9D4IYM6"/>
<keyword evidence="5" id="KW-0472">Membrane</keyword>
<dbReference type="GO" id="GO:0003924">
    <property type="term" value="F:GTPase activity"/>
    <property type="evidence" value="ECO:0007669"/>
    <property type="project" value="InterPro"/>
</dbReference>
<evidence type="ECO:0000256" key="5">
    <source>
        <dbReference type="SAM" id="Phobius"/>
    </source>
</evidence>
<dbReference type="EMBL" id="JAIWYP010000008">
    <property type="protein sequence ID" value="KAH3789559.1"/>
    <property type="molecule type" value="Genomic_DNA"/>
</dbReference>
<dbReference type="Gene3D" id="3.40.50.300">
    <property type="entry name" value="P-loop containing nucleotide triphosphate hydrolases"/>
    <property type="match status" value="1"/>
</dbReference>
<feature type="binding site" evidence="4">
    <location>
        <position position="89"/>
    </location>
    <ligand>
        <name>Mg(2+)</name>
        <dbReference type="ChEBI" id="CHEBI:18420"/>
    </ligand>
</feature>
<comment type="caution">
    <text evidence="7">The sequence shown here is derived from an EMBL/GenBank/DDBJ whole genome shotgun (WGS) entry which is preliminary data.</text>
</comment>
<keyword evidence="1 3" id="KW-0547">Nucleotide-binding</keyword>
<dbReference type="GO" id="GO:0046872">
    <property type="term" value="F:metal ion binding"/>
    <property type="evidence" value="ECO:0007669"/>
    <property type="project" value="UniProtKB-KW"/>
</dbReference>
<dbReference type="PANTHER" id="PTHR46724">
    <property type="entry name" value="ADP-RIBOSYLATION FACTOR-LIKE PROTEIN 9-RELATED"/>
    <property type="match status" value="1"/>
</dbReference>
<keyword evidence="5" id="KW-1133">Transmembrane helix</keyword>
<dbReference type="OrthoDB" id="25466at2759"/>
<dbReference type="Pfam" id="PF00025">
    <property type="entry name" value="Arf"/>
    <property type="match status" value="1"/>
</dbReference>